<comment type="function">
    <text evidence="4">Required for formation of the rod structure in the basal body of the flagellar apparatus. Together with FliI and FliH, may constitute the export apparatus of flagellin.</text>
</comment>
<dbReference type="EMBL" id="PIPK01000003">
    <property type="protein sequence ID" value="RUO27233.1"/>
    <property type="molecule type" value="Genomic_DNA"/>
</dbReference>
<comment type="caution">
    <text evidence="5">The sequence shown here is derived from an EMBL/GenBank/DDBJ whole genome shotgun (WGS) entry which is preliminary data.</text>
</comment>
<dbReference type="GO" id="GO:0005886">
    <property type="term" value="C:plasma membrane"/>
    <property type="evidence" value="ECO:0007669"/>
    <property type="project" value="TreeGrafter"/>
</dbReference>
<evidence type="ECO:0000313" key="7">
    <source>
        <dbReference type="Proteomes" id="UP000249203"/>
    </source>
</evidence>
<evidence type="ECO:0000313" key="5">
    <source>
        <dbReference type="EMBL" id="RAK00771.1"/>
    </source>
</evidence>
<dbReference type="AlphaFoldDB" id="A0A327X2K0"/>
<dbReference type="PANTHER" id="PTHR30531">
    <property type="entry name" value="FLAGELLAR BIOSYNTHETIC PROTEIN FLHB"/>
    <property type="match status" value="1"/>
</dbReference>
<dbReference type="Proteomes" id="UP000249203">
    <property type="component" value="Unassembled WGS sequence"/>
</dbReference>
<evidence type="ECO:0000256" key="1">
    <source>
        <dbReference type="ARBA" id="ARBA00010690"/>
    </source>
</evidence>
<evidence type="ECO:0000313" key="6">
    <source>
        <dbReference type="EMBL" id="RUO27233.1"/>
    </source>
</evidence>
<evidence type="ECO:0000256" key="3">
    <source>
        <dbReference type="ARBA" id="ARBA00023225"/>
    </source>
</evidence>
<keyword evidence="5" id="KW-0969">Cilium</keyword>
<dbReference type="PANTHER" id="PTHR30531:SF12">
    <property type="entry name" value="FLAGELLAR BIOSYNTHETIC PROTEIN FLHB"/>
    <property type="match status" value="1"/>
</dbReference>
<evidence type="ECO:0000256" key="4">
    <source>
        <dbReference type="ARBA" id="ARBA00025078"/>
    </source>
</evidence>
<dbReference type="InterPro" id="IPR006135">
    <property type="entry name" value="T3SS_substrate_exporter"/>
</dbReference>
<dbReference type="Pfam" id="PF01312">
    <property type="entry name" value="Bac_export_2"/>
    <property type="match status" value="1"/>
</dbReference>
<name>A0A327X2K0_9GAMM</name>
<evidence type="ECO:0000313" key="8">
    <source>
        <dbReference type="Proteomes" id="UP000287865"/>
    </source>
</evidence>
<dbReference type="InterPro" id="IPR029025">
    <property type="entry name" value="T3SS_substrate_exporter_C"/>
</dbReference>
<evidence type="ECO:0000256" key="2">
    <source>
        <dbReference type="ARBA" id="ARBA00021622"/>
    </source>
</evidence>
<keyword evidence="3" id="KW-1006">Bacterial flagellum protein export</keyword>
<dbReference type="SUPFAM" id="SSF160544">
    <property type="entry name" value="EscU C-terminal domain-like"/>
    <property type="match status" value="1"/>
</dbReference>
<accession>A0A327X2K0</accession>
<dbReference type="EMBL" id="QLMD01000002">
    <property type="protein sequence ID" value="RAK00771.1"/>
    <property type="molecule type" value="Genomic_DNA"/>
</dbReference>
<protein>
    <recommendedName>
        <fullName evidence="2">Flagellar biosynthetic protein FlhB</fullName>
    </recommendedName>
</protein>
<gene>
    <name evidence="5" type="ORF">B0I24_102196</name>
    <name evidence="6" type="ORF">CWE07_04595</name>
</gene>
<reference evidence="6 8" key="1">
    <citation type="journal article" date="2018" name="Front. Microbiol.">
        <title>Genome-Based Analysis Reveals the Taxonomy and Diversity of the Family Idiomarinaceae.</title>
        <authorList>
            <person name="Liu Y."/>
            <person name="Lai Q."/>
            <person name="Shao Z."/>
        </authorList>
    </citation>
    <scope>NUCLEOTIDE SEQUENCE [LARGE SCALE GENOMIC DNA]</scope>
    <source>
        <strain evidence="6 8">CF12-14</strain>
    </source>
</reference>
<keyword evidence="5" id="KW-0966">Cell projection</keyword>
<proteinExistence type="inferred from homology"/>
<reference evidence="5 7" key="2">
    <citation type="submission" date="2018-06" db="EMBL/GenBank/DDBJ databases">
        <title>Genomic Encyclopedia of Type Strains, Phase III (KMG-III): the genomes of soil and plant-associated and newly described type strains.</title>
        <authorList>
            <person name="Whitman W."/>
        </authorList>
    </citation>
    <scope>NUCLEOTIDE SEQUENCE [LARGE SCALE GENOMIC DNA]</scope>
    <source>
        <strain evidence="5 7">CGMCC 1.15366</strain>
    </source>
</reference>
<dbReference type="OrthoDB" id="5244399at2"/>
<comment type="similarity">
    <text evidence="1">Belongs to the type III secretion exporter family.</text>
</comment>
<organism evidence="5 7">
    <name type="scientific">Aliidiomarina maris</name>
    <dbReference type="NCBI Taxonomy" id="531312"/>
    <lineage>
        <taxon>Bacteria</taxon>
        <taxon>Pseudomonadati</taxon>
        <taxon>Pseudomonadota</taxon>
        <taxon>Gammaproteobacteria</taxon>
        <taxon>Alteromonadales</taxon>
        <taxon>Idiomarinaceae</taxon>
        <taxon>Aliidiomarina</taxon>
    </lineage>
</organism>
<dbReference type="GO" id="GO:0009306">
    <property type="term" value="P:protein secretion"/>
    <property type="evidence" value="ECO:0007669"/>
    <property type="project" value="InterPro"/>
</dbReference>
<keyword evidence="5" id="KW-0282">Flagellum</keyword>
<dbReference type="RefSeq" id="WP_111568555.1">
    <property type="nucleotide sequence ID" value="NZ_PIPK01000003.1"/>
</dbReference>
<dbReference type="Proteomes" id="UP000287865">
    <property type="component" value="Unassembled WGS sequence"/>
</dbReference>
<dbReference type="Gene3D" id="3.40.1690.10">
    <property type="entry name" value="secretion proteins EscU"/>
    <property type="match status" value="1"/>
</dbReference>
<keyword evidence="3" id="KW-0813">Transport</keyword>
<keyword evidence="8" id="KW-1185">Reference proteome</keyword>
<sequence length="94" mass="10376">MAKQDKKSKTAVGLRYAKLHDETAKGAPNVVVKGYNELAEEIIATAKAHHILVHEDPELAEFLQRLEVGDEIPPALYVLVAEIIAFATWLDLKA</sequence>
<keyword evidence="3" id="KW-0653">Protein transport</keyword>